<proteinExistence type="predicted"/>
<feature type="coiled-coil region" evidence="1">
    <location>
        <begin position="191"/>
        <end position="218"/>
    </location>
</feature>
<dbReference type="RefSeq" id="WP_002588593.1">
    <property type="nucleotide sequence ID" value="NZ_BJLB01000001.1"/>
</dbReference>
<accession>A0A829W5G9</accession>
<evidence type="ECO:0000313" key="2">
    <source>
        <dbReference type="EMBL" id="GEA37537.1"/>
    </source>
</evidence>
<sequence>MKKESKIENESKLLNDKKLRDTYAERIEVLDKVKQLMFLPGTEFQTVKQVADYYEVGEDAIVAIYSRHSDELLVDGMCNKSYKDFSNLQYESLKTAKGKVTFIFKDGTIIDFPTRGQKVFPRRAILRVGMLLRDSEIAKEVRTQLLNIEEKASIELKVADIEEEQSLMMEVGRAVASGDANAVAIASTNLIAFKNRHIEKLENDNKGLAGEILEWNDRNRLNAGVRKLASVTGIHFSKIWNELYKNLQYKYSIYLKQRGRTPYIQWIDEGEWKEVLKVFCAMCEAYKQSPTEMFQQTTPKENLHNAS</sequence>
<comment type="caution">
    <text evidence="2">The sequence shown here is derived from an EMBL/GenBank/DDBJ whole genome shotgun (WGS) entry which is preliminary data.</text>
</comment>
<evidence type="ECO:0000313" key="3">
    <source>
        <dbReference type="Proteomes" id="UP000315200"/>
    </source>
</evidence>
<organism evidence="2 3">
    <name type="scientific">Enterocloster clostridioformis</name>
    <dbReference type="NCBI Taxonomy" id="1531"/>
    <lineage>
        <taxon>Bacteria</taxon>
        <taxon>Bacillati</taxon>
        <taxon>Bacillota</taxon>
        <taxon>Clostridia</taxon>
        <taxon>Lachnospirales</taxon>
        <taxon>Lachnospiraceae</taxon>
        <taxon>Enterocloster</taxon>
    </lineage>
</organism>
<gene>
    <name evidence="2" type="ORF">Ccl03g_32500</name>
</gene>
<reference evidence="2 3" key="1">
    <citation type="submission" date="2019-06" db="EMBL/GenBank/DDBJ databases">
        <title>Draft genome sequence of [Clostridium] clostridioforme NBRC 113352.</title>
        <authorList>
            <person name="Miura T."/>
            <person name="Furukawa M."/>
            <person name="Shimamura M."/>
            <person name="Ohyama Y."/>
            <person name="Yamazoe A."/>
            <person name="Kawasaki H."/>
        </authorList>
    </citation>
    <scope>NUCLEOTIDE SEQUENCE [LARGE SCALE GENOMIC DNA]</scope>
    <source>
        <strain evidence="2 3">NBRC 113352</strain>
    </source>
</reference>
<protein>
    <submittedName>
        <fullName evidence="2">Uncharacterized protein</fullName>
    </submittedName>
</protein>
<evidence type="ECO:0000256" key="1">
    <source>
        <dbReference type="SAM" id="Coils"/>
    </source>
</evidence>
<dbReference type="AlphaFoldDB" id="A0A829W5G9"/>
<dbReference type="Proteomes" id="UP000315200">
    <property type="component" value="Unassembled WGS sequence"/>
</dbReference>
<dbReference type="EMBL" id="BJLB01000001">
    <property type="protein sequence ID" value="GEA37537.1"/>
    <property type="molecule type" value="Genomic_DNA"/>
</dbReference>
<name>A0A829W5G9_9FIRM</name>
<keyword evidence="1" id="KW-0175">Coiled coil</keyword>